<evidence type="ECO:0000259" key="10">
    <source>
        <dbReference type="PROSITE" id="PS50110"/>
    </source>
</evidence>
<feature type="transmembrane region" description="Helical" evidence="8">
    <location>
        <begin position="293"/>
        <end position="316"/>
    </location>
</feature>
<gene>
    <name evidence="14" type="ORF">ORQ98_19500</name>
</gene>
<feature type="domain" description="PAC" evidence="12">
    <location>
        <begin position="454"/>
        <end position="506"/>
    </location>
</feature>
<keyword evidence="5" id="KW-0808">Transferase</keyword>
<dbReference type="Pfam" id="PF13426">
    <property type="entry name" value="PAS_9"/>
    <property type="match status" value="1"/>
</dbReference>
<keyword evidence="8" id="KW-0472">Membrane</keyword>
<dbReference type="PANTHER" id="PTHR43047">
    <property type="entry name" value="TWO-COMPONENT HISTIDINE PROTEIN KINASE"/>
    <property type="match status" value="1"/>
</dbReference>
<evidence type="ECO:0000256" key="5">
    <source>
        <dbReference type="ARBA" id="ARBA00022679"/>
    </source>
</evidence>
<name>A0ABT5UDR1_9GAMM</name>
<evidence type="ECO:0000256" key="2">
    <source>
        <dbReference type="ARBA" id="ARBA00004370"/>
    </source>
</evidence>
<dbReference type="CDD" id="cd16922">
    <property type="entry name" value="HATPase_EvgS-ArcB-TorS-like"/>
    <property type="match status" value="1"/>
</dbReference>
<dbReference type="InterPro" id="IPR011006">
    <property type="entry name" value="CheY-like_superfamily"/>
</dbReference>
<feature type="domain" description="PAS" evidence="11">
    <location>
        <begin position="371"/>
        <end position="442"/>
    </location>
</feature>
<dbReference type="InterPro" id="IPR000014">
    <property type="entry name" value="PAS"/>
</dbReference>
<keyword evidence="6" id="KW-0418">Kinase</keyword>
<comment type="subcellular location">
    <subcellularLocation>
        <location evidence="2">Membrane</location>
    </subcellularLocation>
</comment>
<dbReference type="SMART" id="SM00387">
    <property type="entry name" value="HATPase_c"/>
    <property type="match status" value="1"/>
</dbReference>
<protein>
    <recommendedName>
        <fullName evidence="3">histidine kinase</fullName>
        <ecNumber evidence="3">2.7.13.3</ecNumber>
    </recommendedName>
</protein>
<dbReference type="EMBL" id="JAPMOU010000029">
    <property type="protein sequence ID" value="MDE1464146.1"/>
    <property type="molecule type" value="Genomic_DNA"/>
</dbReference>
<dbReference type="SUPFAM" id="SSF47384">
    <property type="entry name" value="Homodimeric domain of signal transducing histidine kinase"/>
    <property type="match status" value="1"/>
</dbReference>
<dbReference type="Gene3D" id="3.30.565.10">
    <property type="entry name" value="Histidine kinase-like ATPase, C-terminal domain"/>
    <property type="match status" value="1"/>
</dbReference>
<evidence type="ECO:0000259" key="11">
    <source>
        <dbReference type="PROSITE" id="PS50112"/>
    </source>
</evidence>
<dbReference type="InterPro" id="IPR003661">
    <property type="entry name" value="HisK_dim/P_dom"/>
</dbReference>
<dbReference type="SUPFAM" id="SSF158472">
    <property type="entry name" value="HAMP domain-like"/>
    <property type="match status" value="1"/>
</dbReference>
<keyword evidence="15" id="KW-1185">Reference proteome</keyword>
<feature type="domain" description="Histidine kinase" evidence="9">
    <location>
        <begin position="524"/>
        <end position="742"/>
    </location>
</feature>
<dbReference type="PROSITE" id="PS50112">
    <property type="entry name" value="PAS"/>
    <property type="match status" value="1"/>
</dbReference>
<reference evidence="14 15" key="1">
    <citation type="submission" date="2022-11" db="EMBL/GenBank/DDBJ databases">
        <title>Spartinivicinus poritis sp. nov., isolated from scleractinian coral Porites lutea.</title>
        <authorList>
            <person name="Zhang G."/>
            <person name="Cai L."/>
            <person name="Wei Q."/>
        </authorList>
    </citation>
    <scope>NUCLEOTIDE SEQUENCE [LARGE SCALE GENOMIC DNA]</scope>
    <source>
        <strain evidence="14 15">A2-2</strain>
    </source>
</reference>
<dbReference type="InterPro" id="IPR036097">
    <property type="entry name" value="HisK_dim/P_sf"/>
</dbReference>
<comment type="caution">
    <text evidence="14">The sequence shown here is derived from an EMBL/GenBank/DDBJ whole genome shotgun (WGS) entry which is preliminary data.</text>
</comment>
<dbReference type="PRINTS" id="PR00344">
    <property type="entry name" value="BCTRLSENSOR"/>
</dbReference>
<evidence type="ECO:0000256" key="7">
    <source>
        <dbReference type="PROSITE-ProRule" id="PRU00169"/>
    </source>
</evidence>
<feature type="domain" description="HAMP" evidence="13">
    <location>
        <begin position="318"/>
        <end position="370"/>
    </location>
</feature>
<dbReference type="PROSITE" id="PS50110">
    <property type="entry name" value="RESPONSE_REGULATORY"/>
    <property type="match status" value="1"/>
</dbReference>
<keyword evidence="8" id="KW-1133">Transmembrane helix</keyword>
<dbReference type="PROSITE" id="PS50885">
    <property type="entry name" value="HAMP"/>
    <property type="match status" value="1"/>
</dbReference>
<dbReference type="Gene3D" id="3.40.50.2300">
    <property type="match status" value="1"/>
</dbReference>
<dbReference type="PROSITE" id="PS50113">
    <property type="entry name" value="PAC"/>
    <property type="match status" value="1"/>
</dbReference>
<dbReference type="NCBIfam" id="TIGR00229">
    <property type="entry name" value="sensory_box"/>
    <property type="match status" value="1"/>
</dbReference>
<dbReference type="InterPro" id="IPR003660">
    <property type="entry name" value="HAMP_dom"/>
</dbReference>
<dbReference type="RefSeq" id="WP_274690477.1">
    <property type="nucleotide sequence ID" value="NZ_JAPMOU010000029.1"/>
</dbReference>
<feature type="domain" description="Response regulatory" evidence="10">
    <location>
        <begin position="776"/>
        <end position="893"/>
    </location>
</feature>
<dbReference type="GO" id="GO:0005524">
    <property type="term" value="F:ATP binding"/>
    <property type="evidence" value="ECO:0007669"/>
    <property type="project" value="UniProtKB-KW"/>
</dbReference>
<evidence type="ECO:0000313" key="14">
    <source>
        <dbReference type="EMBL" id="MDE1464146.1"/>
    </source>
</evidence>
<dbReference type="SMART" id="SM00388">
    <property type="entry name" value="HisKA"/>
    <property type="match status" value="1"/>
</dbReference>
<feature type="modified residue" description="4-aspartylphosphate" evidence="7">
    <location>
        <position position="826"/>
    </location>
</feature>
<keyword evidence="14" id="KW-0067">ATP-binding</keyword>
<dbReference type="Proteomes" id="UP001528823">
    <property type="component" value="Unassembled WGS sequence"/>
</dbReference>
<dbReference type="CDD" id="cd00130">
    <property type="entry name" value="PAS"/>
    <property type="match status" value="1"/>
</dbReference>
<evidence type="ECO:0000256" key="8">
    <source>
        <dbReference type="SAM" id="Phobius"/>
    </source>
</evidence>
<dbReference type="CDD" id="cd00082">
    <property type="entry name" value="HisKA"/>
    <property type="match status" value="1"/>
</dbReference>
<evidence type="ECO:0000259" key="12">
    <source>
        <dbReference type="PROSITE" id="PS50113"/>
    </source>
</evidence>
<dbReference type="Gene3D" id="6.10.340.10">
    <property type="match status" value="1"/>
</dbReference>
<organism evidence="14 15">
    <name type="scientific">Spartinivicinus poritis</name>
    <dbReference type="NCBI Taxonomy" id="2994640"/>
    <lineage>
        <taxon>Bacteria</taxon>
        <taxon>Pseudomonadati</taxon>
        <taxon>Pseudomonadota</taxon>
        <taxon>Gammaproteobacteria</taxon>
        <taxon>Oceanospirillales</taxon>
        <taxon>Zooshikellaceae</taxon>
        <taxon>Spartinivicinus</taxon>
    </lineage>
</organism>
<keyword evidence="4 7" id="KW-0597">Phosphoprotein</keyword>
<dbReference type="SUPFAM" id="SSF55785">
    <property type="entry name" value="PYP-like sensor domain (PAS domain)"/>
    <property type="match status" value="1"/>
</dbReference>
<dbReference type="PROSITE" id="PS50109">
    <property type="entry name" value="HIS_KIN"/>
    <property type="match status" value="1"/>
</dbReference>
<dbReference type="SMART" id="SM00304">
    <property type="entry name" value="HAMP"/>
    <property type="match status" value="1"/>
</dbReference>
<evidence type="ECO:0000256" key="6">
    <source>
        <dbReference type="ARBA" id="ARBA00022777"/>
    </source>
</evidence>
<evidence type="ECO:0000256" key="1">
    <source>
        <dbReference type="ARBA" id="ARBA00000085"/>
    </source>
</evidence>
<dbReference type="Gene3D" id="1.10.287.130">
    <property type="match status" value="1"/>
</dbReference>
<dbReference type="Pfam" id="PF00512">
    <property type="entry name" value="HisKA"/>
    <property type="match status" value="1"/>
</dbReference>
<dbReference type="InterPro" id="IPR036890">
    <property type="entry name" value="HATPase_C_sf"/>
</dbReference>
<keyword evidence="8" id="KW-0812">Transmembrane</keyword>
<proteinExistence type="predicted"/>
<dbReference type="SUPFAM" id="SSF55874">
    <property type="entry name" value="ATPase domain of HSP90 chaperone/DNA topoisomerase II/histidine kinase"/>
    <property type="match status" value="1"/>
</dbReference>
<dbReference type="Pfam" id="PF02518">
    <property type="entry name" value="HATPase_c"/>
    <property type="match status" value="1"/>
</dbReference>
<dbReference type="InterPro" id="IPR035965">
    <property type="entry name" value="PAS-like_dom_sf"/>
</dbReference>
<dbReference type="InterPro" id="IPR000700">
    <property type="entry name" value="PAS-assoc_C"/>
</dbReference>
<sequence length="893" mass="100119">MNLSTKLLLIITPCIMAPMLLLGWTTSKKILEQSEASLLNEAKTLMAQIALLTSKYINSAKADATLFSKNELITKYLAISDENLRFGLYQSGILRLFKGYHQAKPHYYEIRLLLPDGYEDTRFAIDSIKNISDDESESDIFKKLSNNSLGIFENFYLNPDNNAIALMTGRSIMIKALAEEGFTSSISLRGYLLITSDTSIFKKQVQVALRGKHHSFFFTDNYNRILFHHDEAMTNQLTPKWLSEALAKANDSTPLYITAQEHDFLVYRKQITPYLYLNAAIPNKILIEQKQGLLIIAIIITATSTLIAILITYISIRKILLKPIEKLSNAITSIGSGDLTTLVETPSGDELGTLAQTFNEMTTKLKSTTVSRDYVDNILNSMADTLIVTSPDGIIRNINRATESLLEYDTKELVGQPLLKILYNPNPDNSNQDSQNQTMRDLPAFELLHSLTHSEVEAFYITKSDNKIPMIITGSLMWDHQQQIRGFVCVGHNLTERRRYEKALKQAKEAAEIANQAKSTFLSRMSHELRTPLNAIIGFAQIQQLRMTNQESKGLKSSTENILKAGQHLLTLINDILDMVKLEQHKLRIELTPCQLQPIITESVQLAEPQCHSNQVTINAECTDAWVQADCLRLKQVLINLLSNAIKYNRKNGVVTIKTVEVDSSCIQLWVEDTGIGINEKEIEQLFEPFTRLQYAESSEIQGTGIGLALSKHLVNEMQGSIGVESKVGQGSRFWIGLQKAQPISSKEVASPKLKTANLNNTTPDSEQNYQNNKTKVLYIEDNQASRELIQTFMDGLDQIEYHSSVNAEEGINKANQLFPDVILMDINLPKMKGTDAIAVLKSNPALQNTKMIALSADALPDQIDRAIKAGFDAYLTKPVDMKQIKVQLEIAH</sequence>
<evidence type="ECO:0000313" key="15">
    <source>
        <dbReference type="Proteomes" id="UP001528823"/>
    </source>
</evidence>
<evidence type="ECO:0000259" key="13">
    <source>
        <dbReference type="PROSITE" id="PS50885"/>
    </source>
</evidence>
<dbReference type="PANTHER" id="PTHR43047:SF72">
    <property type="entry name" value="OSMOSENSING HISTIDINE PROTEIN KINASE SLN1"/>
    <property type="match status" value="1"/>
</dbReference>
<dbReference type="SMART" id="SM00448">
    <property type="entry name" value="REC"/>
    <property type="match status" value="1"/>
</dbReference>
<dbReference type="Gene3D" id="3.30.450.20">
    <property type="entry name" value="PAS domain"/>
    <property type="match status" value="1"/>
</dbReference>
<accession>A0ABT5UDR1</accession>
<keyword evidence="14" id="KW-0547">Nucleotide-binding</keyword>
<dbReference type="EC" id="2.7.13.3" evidence="3"/>
<dbReference type="Pfam" id="PF00672">
    <property type="entry name" value="HAMP"/>
    <property type="match status" value="1"/>
</dbReference>
<dbReference type="SUPFAM" id="SSF52172">
    <property type="entry name" value="CheY-like"/>
    <property type="match status" value="1"/>
</dbReference>
<comment type="catalytic activity">
    <reaction evidence="1">
        <text>ATP + protein L-histidine = ADP + protein N-phospho-L-histidine.</text>
        <dbReference type="EC" id="2.7.13.3"/>
    </reaction>
</comment>
<dbReference type="InterPro" id="IPR004358">
    <property type="entry name" value="Sig_transdc_His_kin-like_C"/>
</dbReference>
<dbReference type="CDD" id="cd06225">
    <property type="entry name" value="HAMP"/>
    <property type="match status" value="1"/>
</dbReference>
<dbReference type="Pfam" id="PF00072">
    <property type="entry name" value="Response_reg"/>
    <property type="match status" value="1"/>
</dbReference>
<evidence type="ECO:0000259" key="9">
    <source>
        <dbReference type="PROSITE" id="PS50109"/>
    </source>
</evidence>
<evidence type="ECO:0000256" key="4">
    <source>
        <dbReference type="ARBA" id="ARBA00022553"/>
    </source>
</evidence>
<evidence type="ECO:0000256" key="3">
    <source>
        <dbReference type="ARBA" id="ARBA00012438"/>
    </source>
</evidence>
<dbReference type="InterPro" id="IPR003594">
    <property type="entry name" value="HATPase_dom"/>
</dbReference>
<dbReference type="InterPro" id="IPR005467">
    <property type="entry name" value="His_kinase_dom"/>
</dbReference>
<dbReference type="InterPro" id="IPR001789">
    <property type="entry name" value="Sig_transdc_resp-reg_receiver"/>
</dbReference>
<dbReference type="SMART" id="SM00091">
    <property type="entry name" value="PAS"/>
    <property type="match status" value="1"/>
</dbReference>